<dbReference type="PANTHER" id="PTHR37422">
    <property type="entry name" value="TEICHURONIC ACID BIOSYNTHESIS PROTEIN TUAE"/>
    <property type="match status" value="1"/>
</dbReference>
<dbReference type="Pfam" id="PF04932">
    <property type="entry name" value="Wzy_C"/>
    <property type="match status" value="1"/>
</dbReference>
<feature type="transmembrane region" description="Helical" evidence="5">
    <location>
        <begin position="387"/>
        <end position="406"/>
    </location>
</feature>
<evidence type="ECO:0000256" key="3">
    <source>
        <dbReference type="ARBA" id="ARBA00022989"/>
    </source>
</evidence>
<keyword evidence="3 5" id="KW-1133">Transmembrane helix</keyword>
<feature type="transmembrane region" description="Helical" evidence="5">
    <location>
        <begin position="207"/>
        <end position="223"/>
    </location>
</feature>
<comment type="subcellular location">
    <subcellularLocation>
        <location evidence="1">Membrane</location>
        <topology evidence="1">Multi-pass membrane protein</topology>
    </subcellularLocation>
</comment>
<dbReference type="GO" id="GO:0016020">
    <property type="term" value="C:membrane"/>
    <property type="evidence" value="ECO:0007669"/>
    <property type="project" value="UniProtKB-SubCell"/>
</dbReference>
<feature type="transmembrane region" description="Helical" evidence="5">
    <location>
        <begin position="135"/>
        <end position="152"/>
    </location>
</feature>
<feature type="transmembrane region" description="Helical" evidence="5">
    <location>
        <begin position="444"/>
        <end position="463"/>
    </location>
</feature>
<reference evidence="7 8" key="1">
    <citation type="submission" date="2019-12" db="EMBL/GenBank/DDBJ databases">
        <title>Genomic-based taxomic classification of the family Erythrobacteraceae.</title>
        <authorList>
            <person name="Xu L."/>
        </authorList>
    </citation>
    <scope>NUCLEOTIDE SEQUENCE [LARGE SCALE GENOMIC DNA]</scope>
    <source>
        <strain evidence="7 8">M0322</strain>
    </source>
</reference>
<feature type="transmembrane region" description="Helical" evidence="5">
    <location>
        <begin position="257"/>
        <end position="276"/>
    </location>
</feature>
<dbReference type="Proteomes" id="UP000466966">
    <property type="component" value="Unassembled WGS sequence"/>
</dbReference>
<evidence type="ECO:0000256" key="4">
    <source>
        <dbReference type="ARBA" id="ARBA00023136"/>
    </source>
</evidence>
<evidence type="ECO:0000256" key="2">
    <source>
        <dbReference type="ARBA" id="ARBA00022692"/>
    </source>
</evidence>
<sequence length="467" mass="49820">MNAKSGRRHGRSGRKGGLNSETAFWLLAGFVALVMLMGGGSRADIASNGPLRALAAVLLAVGVWYQTRTSLRRVLVPLLALLALALLIALQLVPLPPDVWGSLPGREPFVRLGELAGIPDAWRPLTFSPMKTGNSLAALIVPLAALLMVSLLDDEHWRNLPWVFIAAGVASALFGMAQILLPGAGGLYLYDVTNTGSAVGLFSNRNHNAMFLAVALLLCVLRLERARRGPLENEVLAAGLAALVILAGILVNASRSGLVGLGLVGLIFAVRALLHWREQARAGQSGVPRRVWAGGLVGLLSLGLVAMFAALGRSPAIARLLQEDPGQDLRVQALPTVLAMLRDFQPFGAGFGAFEYAFFVREPEAMLGERYLNNVHNDWLQFPLEGGVPAILLALVLLGLFVSRCWQLVRDRAHGGAMLRNAVAGALVLLLLMIGSLVDYPLRTPSIMVLAVVAAAMLFKPIADSRH</sequence>
<feature type="transmembrane region" description="Helical" evidence="5">
    <location>
        <begin position="235"/>
        <end position="251"/>
    </location>
</feature>
<keyword evidence="8" id="KW-1185">Reference proteome</keyword>
<dbReference type="InterPro" id="IPR007016">
    <property type="entry name" value="O-antigen_ligase-rel_domated"/>
</dbReference>
<name>A0A844YVR0_9SPHN</name>
<dbReference type="RefSeq" id="WP_160771518.1">
    <property type="nucleotide sequence ID" value="NZ_WTYV01000002.1"/>
</dbReference>
<evidence type="ECO:0000259" key="6">
    <source>
        <dbReference type="Pfam" id="PF04932"/>
    </source>
</evidence>
<proteinExistence type="predicted"/>
<feature type="transmembrane region" description="Helical" evidence="5">
    <location>
        <begin position="418"/>
        <end position="438"/>
    </location>
</feature>
<organism evidence="7 8">
    <name type="scientific">Alteraurantiacibacter buctensis</name>
    <dbReference type="NCBI Taxonomy" id="1503981"/>
    <lineage>
        <taxon>Bacteria</taxon>
        <taxon>Pseudomonadati</taxon>
        <taxon>Pseudomonadota</taxon>
        <taxon>Alphaproteobacteria</taxon>
        <taxon>Sphingomonadales</taxon>
        <taxon>Erythrobacteraceae</taxon>
        <taxon>Alteraurantiacibacter</taxon>
    </lineage>
</organism>
<dbReference type="EMBL" id="WTYV01000002">
    <property type="protein sequence ID" value="MXO71619.1"/>
    <property type="molecule type" value="Genomic_DNA"/>
</dbReference>
<evidence type="ECO:0000256" key="1">
    <source>
        <dbReference type="ARBA" id="ARBA00004141"/>
    </source>
</evidence>
<keyword evidence="2 5" id="KW-0812">Transmembrane</keyword>
<feature type="transmembrane region" description="Helical" evidence="5">
    <location>
        <begin position="51"/>
        <end position="67"/>
    </location>
</feature>
<protein>
    <recommendedName>
        <fullName evidence="6">O-antigen ligase-related domain-containing protein</fullName>
    </recommendedName>
</protein>
<feature type="domain" description="O-antigen ligase-related" evidence="6">
    <location>
        <begin position="240"/>
        <end position="394"/>
    </location>
</feature>
<dbReference type="PANTHER" id="PTHR37422:SF23">
    <property type="entry name" value="TEICHURONIC ACID BIOSYNTHESIS PROTEIN TUAE"/>
    <property type="match status" value="1"/>
</dbReference>
<comment type="caution">
    <text evidence="7">The sequence shown here is derived from an EMBL/GenBank/DDBJ whole genome shotgun (WGS) entry which is preliminary data.</text>
</comment>
<evidence type="ECO:0000313" key="7">
    <source>
        <dbReference type="EMBL" id="MXO71619.1"/>
    </source>
</evidence>
<feature type="transmembrane region" description="Helical" evidence="5">
    <location>
        <begin position="21"/>
        <end position="39"/>
    </location>
</feature>
<accession>A0A844YVR0</accession>
<evidence type="ECO:0000256" key="5">
    <source>
        <dbReference type="SAM" id="Phobius"/>
    </source>
</evidence>
<dbReference type="AlphaFoldDB" id="A0A844YVR0"/>
<keyword evidence="4 5" id="KW-0472">Membrane</keyword>
<evidence type="ECO:0000313" key="8">
    <source>
        <dbReference type="Proteomes" id="UP000466966"/>
    </source>
</evidence>
<dbReference type="OrthoDB" id="7628239at2"/>
<feature type="transmembrane region" description="Helical" evidence="5">
    <location>
        <begin position="291"/>
        <end position="311"/>
    </location>
</feature>
<feature type="transmembrane region" description="Helical" evidence="5">
    <location>
        <begin position="74"/>
        <end position="93"/>
    </location>
</feature>
<dbReference type="InterPro" id="IPR051533">
    <property type="entry name" value="WaaL-like"/>
</dbReference>
<gene>
    <name evidence="7" type="ORF">GRI99_08180</name>
</gene>
<feature type="transmembrane region" description="Helical" evidence="5">
    <location>
        <begin position="159"/>
        <end position="181"/>
    </location>
</feature>